<sequence length="133" mass="14751">MEKILVDSGAIFALLCRDDQNHRAAVAVLRKMQSRRALPVLTNYILAETHALLAARLGADAARMWVRSNIWPVEQAARADEKRAMEILLSGRGGECTLTDAVSFAVMERLEMDTAFTFDMNFTSYGFKTAVPA</sequence>
<dbReference type="AlphaFoldDB" id="A0A5S4ZQ28"/>
<dbReference type="Proteomes" id="UP000323166">
    <property type="component" value="Unassembled WGS sequence"/>
</dbReference>
<evidence type="ECO:0000313" key="3">
    <source>
        <dbReference type="Proteomes" id="UP000323166"/>
    </source>
</evidence>
<evidence type="ECO:0000313" key="2">
    <source>
        <dbReference type="EMBL" id="TYO94838.1"/>
    </source>
</evidence>
<proteinExistence type="predicted"/>
<gene>
    <name evidence="2" type="ORF">LX24_02091</name>
</gene>
<dbReference type="RefSeq" id="WP_166512086.1">
    <property type="nucleotide sequence ID" value="NZ_VNHM01000011.1"/>
</dbReference>
<dbReference type="InterPro" id="IPR039018">
    <property type="entry name" value="VapC20-like"/>
</dbReference>
<dbReference type="SUPFAM" id="SSF88723">
    <property type="entry name" value="PIN domain-like"/>
    <property type="match status" value="1"/>
</dbReference>
<accession>A0A5S4ZQ28</accession>
<dbReference type="PANTHER" id="PTHR42188">
    <property type="entry name" value="23S RRNA-SPECIFIC ENDONUCLEASE VAPC20"/>
    <property type="match status" value="1"/>
</dbReference>
<dbReference type="InterPro" id="IPR002716">
    <property type="entry name" value="PIN_dom"/>
</dbReference>
<comment type="caution">
    <text evidence="2">The sequence shown here is derived from an EMBL/GenBank/DDBJ whole genome shotgun (WGS) entry which is preliminary data.</text>
</comment>
<name>A0A5S4ZQ28_9FIRM</name>
<dbReference type="PANTHER" id="PTHR42188:SF1">
    <property type="entry name" value="23S RRNA-SPECIFIC ENDONUCLEASE VAPC20"/>
    <property type="match status" value="1"/>
</dbReference>
<feature type="domain" description="PIN" evidence="1">
    <location>
        <begin position="4"/>
        <end position="127"/>
    </location>
</feature>
<reference evidence="2 3" key="1">
    <citation type="submission" date="2019-07" db="EMBL/GenBank/DDBJ databases">
        <title>Genomic Encyclopedia of Type Strains, Phase I: the one thousand microbial genomes (KMG-I) project.</title>
        <authorList>
            <person name="Kyrpides N."/>
        </authorList>
    </citation>
    <scope>NUCLEOTIDE SEQUENCE [LARGE SCALE GENOMIC DNA]</scope>
    <source>
        <strain evidence="2 3">DSM 6562</strain>
    </source>
</reference>
<protein>
    <submittedName>
        <fullName evidence="2">Putative nucleic acid-binding protein</fullName>
    </submittedName>
</protein>
<dbReference type="GO" id="GO:0016075">
    <property type="term" value="P:rRNA catabolic process"/>
    <property type="evidence" value="ECO:0007669"/>
    <property type="project" value="TreeGrafter"/>
</dbReference>
<organism evidence="2 3">
    <name type="scientific">Desulfallas thermosapovorans DSM 6562</name>
    <dbReference type="NCBI Taxonomy" id="1121431"/>
    <lineage>
        <taxon>Bacteria</taxon>
        <taxon>Bacillati</taxon>
        <taxon>Bacillota</taxon>
        <taxon>Clostridia</taxon>
        <taxon>Eubacteriales</taxon>
        <taxon>Desulfallaceae</taxon>
        <taxon>Desulfallas</taxon>
    </lineage>
</organism>
<dbReference type="GO" id="GO:0004521">
    <property type="term" value="F:RNA endonuclease activity"/>
    <property type="evidence" value="ECO:0007669"/>
    <property type="project" value="InterPro"/>
</dbReference>
<dbReference type="Pfam" id="PF01850">
    <property type="entry name" value="PIN"/>
    <property type="match status" value="1"/>
</dbReference>
<dbReference type="Gene3D" id="3.40.50.1010">
    <property type="entry name" value="5'-nuclease"/>
    <property type="match status" value="1"/>
</dbReference>
<keyword evidence="3" id="KW-1185">Reference proteome</keyword>
<evidence type="ECO:0000259" key="1">
    <source>
        <dbReference type="Pfam" id="PF01850"/>
    </source>
</evidence>
<dbReference type="EMBL" id="VNHM01000011">
    <property type="protein sequence ID" value="TYO94838.1"/>
    <property type="molecule type" value="Genomic_DNA"/>
</dbReference>
<dbReference type="InterPro" id="IPR029060">
    <property type="entry name" value="PIN-like_dom_sf"/>
</dbReference>